<keyword evidence="2" id="KW-1185">Reference proteome</keyword>
<dbReference type="RefSeq" id="WP_210007561.1">
    <property type="nucleotide sequence ID" value="NZ_BSEO01000005.1"/>
</dbReference>
<evidence type="ECO:0000313" key="2">
    <source>
        <dbReference type="Proteomes" id="UP001142317"/>
    </source>
</evidence>
<name>A0A9W6HGK7_9MICO</name>
<organism evidence="1 2">
    <name type="scientific">Microbacterium imperiale</name>
    <dbReference type="NCBI Taxonomy" id="33884"/>
    <lineage>
        <taxon>Bacteria</taxon>
        <taxon>Bacillati</taxon>
        <taxon>Actinomycetota</taxon>
        <taxon>Actinomycetes</taxon>
        <taxon>Micrococcales</taxon>
        <taxon>Microbacteriaceae</taxon>
        <taxon>Microbacterium</taxon>
    </lineage>
</organism>
<proteinExistence type="predicted"/>
<evidence type="ECO:0000313" key="1">
    <source>
        <dbReference type="EMBL" id="GLJ79668.1"/>
    </source>
</evidence>
<dbReference type="SUPFAM" id="SSF53448">
    <property type="entry name" value="Nucleotide-diphospho-sugar transferases"/>
    <property type="match status" value="1"/>
</dbReference>
<dbReference type="Proteomes" id="UP001142317">
    <property type="component" value="Unassembled WGS sequence"/>
</dbReference>
<sequence>MTVRQAAEYVLPLRWDDATEAVAAVELGEYLAWLASRVDVTVVDGSPPQLFAAHRRDWPAVRIMPPSVPGRNGKARGAMTGILVARHPRIVIADDDVRYDQPALDAVLDALERADVVRPQNVWTRRPWHARWDTGRTLLNRACGGDYSGTVGVRAELARPGYDTDVLFENLELERTVRARGGRVVVARGLYVGRHPASGHRFGEQRVRQAYDSFAQPQRLLVELALAPVAVTLARRHPFGLAVAAGAIVAAAEVGRRRDGGAEVFGATDALWALPWAGERAITSWIAVWWRLRGGVPYRGTKLRRAANSLRRLRKKERR</sequence>
<dbReference type="Gene3D" id="3.90.550.10">
    <property type="entry name" value="Spore Coat Polysaccharide Biosynthesis Protein SpsA, Chain A"/>
    <property type="match status" value="1"/>
</dbReference>
<dbReference type="AlphaFoldDB" id="A0A9W6HGK7"/>
<dbReference type="InterPro" id="IPR029044">
    <property type="entry name" value="Nucleotide-diphossugar_trans"/>
</dbReference>
<dbReference type="EMBL" id="BSEO01000005">
    <property type="protein sequence ID" value="GLJ79668.1"/>
    <property type="molecule type" value="Genomic_DNA"/>
</dbReference>
<reference evidence="1" key="1">
    <citation type="journal article" date="2014" name="Int. J. Syst. Evol. Microbiol.">
        <title>Complete genome sequence of Corynebacterium casei LMG S-19264T (=DSM 44701T), isolated from a smear-ripened cheese.</title>
        <authorList>
            <consortium name="US DOE Joint Genome Institute (JGI-PGF)"/>
            <person name="Walter F."/>
            <person name="Albersmeier A."/>
            <person name="Kalinowski J."/>
            <person name="Ruckert C."/>
        </authorList>
    </citation>
    <scope>NUCLEOTIDE SEQUENCE</scope>
    <source>
        <strain evidence="1">VKM Ac-1447</strain>
    </source>
</reference>
<comment type="caution">
    <text evidence="1">The sequence shown here is derived from an EMBL/GenBank/DDBJ whole genome shotgun (WGS) entry which is preliminary data.</text>
</comment>
<protein>
    <submittedName>
        <fullName evidence="1">Uncharacterized protein</fullName>
    </submittedName>
</protein>
<reference evidence="1" key="2">
    <citation type="submission" date="2023-01" db="EMBL/GenBank/DDBJ databases">
        <authorList>
            <person name="Sun Q."/>
            <person name="Evtushenko L."/>
        </authorList>
    </citation>
    <scope>NUCLEOTIDE SEQUENCE</scope>
    <source>
        <strain evidence="1">VKM Ac-1447</strain>
    </source>
</reference>
<gene>
    <name evidence="1" type="ORF">GCM10017586_13500</name>
</gene>
<accession>A0A9W6HGK7</accession>